<feature type="signal peptide" evidence="1">
    <location>
        <begin position="1"/>
        <end position="19"/>
    </location>
</feature>
<comment type="caution">
    <text evidence="2">The sequence shown here is derived from an EMBL/GenBank/DDBJ whole genome shotgun (WGS) entry which is preliminary data.</text>
</comment>
<dbReference type="InterPro" id="IPR011024">
    <property type="entry name" value="G_crystallin-like"/>
</dbReference>
<accession>A0ABR0FIA8</accession>
<gene>
    <name evidence="2" type="ORF">QC761_401176</name>
</gene>
<dbReference type="SUPFAM" id="SSF49695">
    <property type="entry name" value="gamma-Crystallin-like"/>
    <property type="match status" value="1"/>
</dbReference>
<evidence type="ECO:0000313" key="2">
    <source>
        <dbReference type="EMBL" id="KAK4642854.1"/>
    </source>
</evidence>
<dbReference type="EMBL" id="JAFFGZ010000006">
    <property type="protein sequence ID" value="KAK4642854.1"/>
    <property type="molecule type" value="Genomic_DNA"/>
</dbReference>
<keyword evidence="3" id="KW-1185">Reference proteome</keyword>
<protein>
    <submittedName>
        <fullName evidence="2">Uncharacterized protein</fullName>
    </submittedName>
</protein>
<dbReference type="GeneID" id="87897884"/>
<organism evidence="2 3">
    <name type="scientific">Podospora bellae-mahoneyi</name>
    <dbReference type="NCBI Taxonomy" id="2093777"/>
    <lineage>
        <taxon>Eukaryota</taxon>
        <taxon>Fungi</taxon>
        <taxon>Dikarya</taxon>
        <taxon>Ascomycota</taxon>
        <taxon>Pezizomycotina</taxon>
        <taxon>Sordariomycetes</taxon>
        <taxon>Sordariomycetidae</taxon>
        <taxon>Sordariales</taxon>
        <taxon>Podosporaceae</taxon>
        <taxon>Podospora</taxon>
    </lineage>
</organism>
<dbReference type="Gene3D" id="2.60.20.10">
    <property type="entry name" value="Crystallins"/>
    <property type="match status" value="1"/>
</dbReference>
<evidence type="ECO:0000256" key="1">
    <source>
        <dbReference type="SAM" id="SignalP"/>
    </source>
</evidence>
<sequence length="144" mass="15785">MFNLKTTILIAMGVLSATAAPAVDTSSDSNITARQNTAFVLACQNTRWGNPCQTFGSNPGSCFNVPGSYNDRISSIRNLDKSRFHCVWYEHSNCEGRSYGNQEDANLHDGNGFFSDRISSWRCNTRQFRTAAGGSGAMEVAEQQ</sequence>
<dbReference type="RefSeq" id="XP_062731830.1">
    <property type="nucleotide sequence ID" value="XM_062878402.1"/>
</dbReference>
<keyword evidence="1" id="KW-0732">Signal</keyword>
<name>A0ABR0FIA8_9PEZI</name>
<dbReference type="Proteomes" id="UP001322138">
    <property type="component" value="Unassembled WGS sequence"/>
</dbReference>
<evidence type="ECO:0000313" key="3">
    <source>
        <dbReference type="Proteomes" id="UP001322138"/>
    </source>
</evidence>
<proteinExistence type="predicted"/>
<reference evidence="2 3" key="1">
    <citation type="journal article" date="2023" name="bioRxiv">
        <title>High-quality genome assemblies of four members of thePodospora anserinaspecies complex.</title>
        <authorList>
            <person name="Ament-Velasquez S.L."/>
            <person name="Vogan A.A."/>
            <person name="Wallerman O."/>
            <person name="Hartmann F."/>
            <person name="Gautier V."/>
            <person name="Silar P."/>
            <person name="Giraud T."/>
            <person name="Johannesson H."/>
        </authorList>
    </citation>
    <scope>NUCLEOTIDE SEQUENCE [LARGE SCALE GENOMIC DNA]</scope>
    <source>
        <strain evidence="2 3">CBS 112042</strain>
    </source>
</reference>
<feature type="chain" id="PRO_5045279065" evidence="1">
    <location>
        <begin position="20"/>
        <end position="144"/>
    </location>
</feature>